<feature type="domain" description="3-keto-alpha-glucoside-1,2-lyase/3-keto-2-hydroxy-glucal hydratase" evidence="1">
    <location>
        <begin position="50"/>
        <end position="226"/>
    </location>
</feature>
<reference evidence="2 3" key="1">
    <citation type="submission" date="2019-05" db="EMBL/GenBank/DDBJ databases">
        <title>Georgenia *** sp. nov., and Georgenia *** sp. nov., isolated from the intestinal contents of plateau pika (Ochotona curzoniae) in the Qinghai-Tibet plateau of China.</title>
        <authorList>
            <person name="Tian Z."/>
        </authorList>
    </citation>
    <scope>NUCLEOTIDE SEQUENCE [LARGE SCALE GENOMIC DNA]</scope>
    <source>
        <strain evidence="2 3">Z294</strain>
    </source>
</reference>
<dbReference type="PANTHER" id="PTHR40469">
    <property type="entry name" value="SECRETED GLYCOSYL HYDROLASE"/>
    <property type="match status" value="1"/>
</dbReference>
<gene>
    <name evidence="2" type="ORF">FE251_02960</name>
</gene>
<evidence type="ECO:0000259" key="1">
    <source>
        <dbReference type="Pfam" id="PF06439"/>
    </source>
</evidence>
<dbReference type="Gene3D" id="2.60.120.560">
    <property type="entry name" value="Exo-inulinase, domain 1"/>
    <property type="match status" value="1"/>
</dbReference>
<protein>
    <submittedName>
        <fullName evidence="2">DUF1080 domain-containing protein</fullName>
    </submittedName>
</protein>
<dbReference type="Proteomes" id="UP000313948">
    <property type="component" value="Chromosome"/>
</dbReference>
<dbReference type="PANTHER" id="PTHR40469:SF2">
    <property type="entry name" value="GALACTOSE-BINDING DOMAIN-LIKE SUPERFAMILY PROTEIN"/>
    <property type="match status" value="1"/>
</dbReference>
<accession>A0ABX5VJY2</accession>
<evidence type="ECO:0000313" key="2">
    <source>
        <dbReference type="EMBL" id="QDB78450.1"/>
    </source>
</evidence>
<organism evidence="2 3">
    <name type="scientific">Georgenia wutianyii</name>
    <dbReference type="NCBI Taxonomy" id="2585135"/>
    <lineage>
        <taxon>Bacteria</taxon>
        <taxon>Bacillati</taxon>
        <taxon>Actinomycetota</taxon>
        <taxon>Actinomycetes</taxon>
        <taxon>Micrococcales</taxon>
        <taxon>Bogoriellaceae</taxon>
        <taxon>Georgenia</taxon>
    </lineage>
</organism>
<dbReference type="Pfam" id="PF06439">
    <property type="entry name" value="3keto-disac_hyd"/>
    <property type="match status" value="1"/>
</dbReference>
<dbReference type="EMBL" id="CP040899">
    <property type="protein sequence ID" value="QDB78450.1"/>
    <property type="molecule type" value="Genomic_DNA"/>
</dbReference>
<sequence>MPSIPAEGKGAVGGRSRGLIVAVTCAVVLVGCAAPSTPDRCGGPDPAGDARVLLDGSQESLEGWRSAGPGGFEVAEDCSVRTVGGMGLLWFPEELADYRLTVEWRASGDDNSGVFVGFPDPGDDPWVAVRQGYEIQIDPTDAPDRTTGAVYGFQGADVVARDAALAAPGEWNTLDVVVQDPRITVSLNGAVVTEFVSTDPARDLSSGHVGLQNHGDDDEVHFRSVVLTPLTD</sequence>
<name>A0ABX5VJY2_9MICO</name>
<proteinExistence type="predicted"/>
<dbReference type="InterPro" id="IPR010496">
    <property type="entry name" value="AL/BT2_dom"/>
</dbReference>
<keyword evidence="3" id="KW-1185">Reference proteome</keyword>
<evidence type="ECO:0000313" key="3">
    <source>
        <dbReference type="Proteomes" id="UP000313948"/>
    </source>
</evidence>